<name>A0A8T4LCR8_9ARCH</name>
<evidence type="ECO:0000313" key="2">
    <source>
        <dbReference type="EMBL" id="MBS3061145.1"/>
    </source>
</evidence>
<feature type="transmembrane region" description="Helical" evidence="1">
    <location>
        <begin position="27"/>
        <end position="43"/>
    </location>
</feature>
<dbReference type="EMBL" id="JAGVWC010000008">
    <property type="protein sequence ID" value="MBS3061145.1"/>
    <property type="molecule type" value="Genomic_DNA"/>
</dbReference>
<gene>
    <name evidence="2" type="ORF">J4215_01020</name>
</gene>
<keyword evidence="1" id="KW-0812">Transmembrane</keyword>
<comment type="caution">
    <text evidence="2">The sequence shown here is derived from an EMBL/GenBank/DDBJ whole genome shotgun (WGS) entry which is preliminary data.</text>
</comment>
<reference evidence="2" key="2">
    <citation type="submission" date="2021-05" db="EMBL/GenBank/DDBJ databases">
        <title>Protein family content uncovers lineage relationships and bacterial pathway maintenance mechanisms in DPANN archaea.</title>
        <authorList>
            <person name="Castelle C.J."/>
            <person name="Meheust R."/>
            <person name="Jaffe A.L."/>
            <person name="Seitz K."/>
            <person name="Gong X."/>
            <person name="Baker B.J."/>
            <person name="Banfield J.F."/>
        </authorList>
    </citation>
    <scope>NUCLEOTIDE SEQUENCE</scope>
    <source>
        <strain evidence="2">RIFCSPLOWO2_01_FULL_AR10_48_17</strain>
    </source>
</reference>
<sequence>MLVEFLYHFFSFDLGWIVNFIFIPNNLLWLFMFAGAGYFFYSAGNGKGWVWATIFVTFYVWATNDFSRAMGWTIVDKNFLLLTMVAAIGVLAFFANDAWGKTRLPLINTLRSIIVIAAFNLFLM</sequence>
<feature type="transmembrane region" description="Helical" evidence="1">
    <location>
        <begin position="105"/>
        <end position="123"/>
    </location>
</feature>
<dbReference type="Proteomes" id="UP000675968">
    <property type="component" value="Unassembled WGS sequence"/>
</dbReference>
<dbReference type="AlphaFoldDB" id="A0A8T4LCR8"/>
<keyword evidence="1" id="KW-0472">Membrane</keyword>
<feature type="transmembrane region" description="Helical" evidence="1">
    <location>
        <begin position="79"/>
        <end position="99"/>
    </location>
</feature>
<keyword evidence="1" id="KW-1133">Transmembrane helix</keyword>
<protein>
    <submittedName>
        <fullName evidence="2">Uncharacterized protein</fullName>
    </submittedName>
</protein>
<organism evidence="2 3">
    <name type="scientific">Candidatus Iainarchaeum sp</name>
    <dbReference type="NCBI Taxonomy" id="3101447"/>
    <lineage>
        <taxon>Archaea</taxon>
        <taxon>Candidatus Iainarchaeota</taxon>
        <taxon>Candidatus Iainarchaeia</taxon>
        <taxon>Candidatus Iainarchaeales</taxon>
        <taxon>Candidatus Iainarchaeaceae</taxon>
        <taxon>Candidatus Iainarchaeum</taxon>
    </lineage>
</organism>
<evidence type="ECO:0000256" key="1">
    <source>
        <dbReference type="SAM" id="Phobius"/>
    </source>
</evidence>
<accession>A0A8T4LCR8</accession>
<evidence type="ECO:0000313" key="3">
    <source>
        <dbReference type="Proteomes" id="UP000675968"/>
    </source>
</evidence>
<proteinExistence type="predicted"/>
<feature type="transmembrane region" description="Helical" evidence="1">
    <location>
        <begin position="49"/>
        <end position="67"/>
    </location>
</feature>
<reference evidence="2" key="1">
    <citation type="submission" date="2021-03" db="EMBL/GenBank/DDBJ databases">
        <authorList>
            <person name="Jaffe A."/>
        </authorList>
    </citation>
    <scope>NUCLEOTIDE SEQUENCE</scope>
    <source>
        <strain evidence="2">RIFCSPLOWO2_01_FULL_AR10_48_17</strain>
    </source>
</reference>